<protein>
    <submittedName>
        <fullName evidence="1">Uncharacterized protein</fullName>
    </submittedName>
</protein>
<evidence type="ECO:0000313" key="1">
    <source>
        <dbReference type="EMBL" id="CAF4416557.1"/>
    </source>
</evidence>
<comment type="caution">
    <text evidence="1">The sequence shown here is derived from an EMBL/GenBank/DDBJ whole genome shotgun (WGS) entry which is preliminary data.</text>
</comment>
<proteinExistence type="predicted"/>
<dbReference type="Proteomes" id="UP000663844">
    <property type="component" value="Unassembled WGS sequence"/>
</dbReference>
<accession>A0A820Q6F9</accession>
<dbReference type="EMBL" id="CAJOAZ010028313">
    <property type="protein sequence ID" value="CAF4416557.1"/>
    <property type="molecule type" value="Genomic_DNA"/>
</dbReference>
<name>A0A820Q6F9_9BILA</name>
<feature type="non-terminal residue" evidence="1">
    <location>
        <position position="158"/>
    </location>
</feature>
<organism evidence="1 2">
    <name type="scientific">Adineta steineri</name>
    <dbReference type="NCBI Taxonomy" id="433720"/>
    <lineage>
        <taxon>Eukaryota</taxon>
        <taxon>Metazoa</taxon>
        <taxon>Spiralia</taxon>
        <taxon>Gnathifera</taxon>
        <taxon>Rotifera</taxon>
        <taxon>Eurotatoria</taxon>
        <taxon>Bdelloidea</taxon>
        <taxon>Adinetida</taxon>
        <taxon>Adinetidae</taxon>
        <taxon>Adineta</taxon>
    </lineage>
</organism>
<gene>
    <name evidence="1" type="ORF">OXD698_LOCUS52371</name>
</gene>
<sequence>MPRPSPTDSIDTSHDLQQRLTTTTNNTSSIPATNVPLIINNHTATDNVANNNNSSLFPSTSTHLIQQHNLSTTLSDKKPSNIHLISRQQHDNSTISSNDLNISSPNSISIHRSSPIQLNNNPSSLKTITTPLMSPIQQTLRTTSNSRPLMKDKSIQCI</sequence>
<dbReference type="AlphaFoldDB" id="A0A820Q6F9"/>
<evidence type="ECO:0000313" key="2">
    <source>
        <dbReference type="Proteomes" id="UP000663844"/>
    </source>
</evidence>
<reference evidence="1" key="1">
    <citation type="submission" date="2021-02" db="EMBL/GenBank/DDBJ databases">
        <authorList>
            <person name="Nowell W R."/>
        </authorList>
    </citation>
    <scope>NUCLEOTIDE SEQUENCE</scope>
</reference>